<name>A0AAD7G3R5_MYCRO</name>
<comment type="caution">
    <text evidence="2">The sequence shown here is derived from an EMBL/GenBank/DDBJ whole genome shotgun (WGS) entry which is preliminary data.</text>
</comment>
<gene>
    <name evidence="2" type="ORF">B0H17DRAFT_1214712</name>
</gene>
<dbReference type="Proteomes" id="UP001221757">
    <property type="component" value="Unassembled WGS sequence"/>
</dbReference>
<proteinExistence type="predicted"/>
<evidence type="ECO:0000256" key="1">
    <source>
        <dbReference type="SAM" id="MobiDB-lite"/>
    </source>
</evidence>
<keyword evidence="3" id="KW-1185">Reference proteome</keyword>
<feature type="region of interest" description="Disordered" evidence="1">
    <location>
        <begin position="135"/>
        <end position="183"/>
    </location>
</feature>
<evidence type="ECO:0000313" key="3">
    <source>
        <dbReference type="Proteomes" id="UP001221757"/>
    </source>
</evidence>
<dbReference type="AlphaFoldDB" id="A0AAD7G3R5"/>
<dbReference type="EMBL" id="JARKIE010000336">
    <property type="protein sequence ID" value="KAJ7653415.1"/>
    <property type="molecule type" value="Genomic_DNA"/>
</dbReference>
<sequence>MATPLRLPPLGLGERTARAPVKLPVWEQIEHHTDHEHESAFRAAYAAARKSAMYCHPVYMPLAYPSSVVAPARSTSGPFVSSPVARQNVGATLPPADTAAVGALAHPAAVHSALAHVPAHSPLVVRPPIADHTAAVEPPPMRLPCAPQTLRHVPSSPEFEQPYQLHQHSSLPEPGPPRSRAAPIDGAAHALGEHHTPQHDARRGQRVGCRLGEPPTERVHERGHTGLWAPAPVGRLCGCGWGQREHKR</sequence>
<accession>A0AAD7G3R5</accession>
<reference evidence="2" key="1">
    <citation type="submission" date="2023-03" db="EMBL/GenBank/DDBJ databases">
        <title>Massive genome expansion in bonnet fungi (Mycena s.s.) driven by repeated elements and novel gene families across ecological guilds.</title>
        <authorList>
            <consortium name="Lawrence Berkeley National Laboratory"/>
            <person name="Harder C.B."/>
            <person name="Miyauchi S."/>
            <person name="Viragh M."/>
            <person name="Kuo A."/>
            <person name="Thoen E."/>
            <person name="Andreopoulos B."/>
            <person name="Lu D."/>
            <person name="Skrede I."/>
            <person name="Drula E."/>
            <person name="Henrissat B."/>
            <person name="Morin E."/>
            <person name="Kohler A."/>
            <person name="Barry K."/>
            <person name="LaButti K."/>
            <person name="Morin E."/>
            <person name="Salamov A."/>
            <person name="Lipzen A."/>
            <person name="Mereny Z."/>
            <person name="Hegedus B."/>
            <person name="Baldrian P."/>
            <person name="Stursova M."/>
            <person name="Weitz H."/>
            <person name="Taylor A."/>
            <person name="Grigoriev I.V."/>
            <person name="Nagy L.G."/>
            <person name="Martin F."/>
            <person name="Kauserud H."/>
        </authorList>
    </citation>
    <scope>NUCLEOTIDE SEQUENCE</scope>
    <source>
        <strain evidence="2">CBHHK067</strain>
    </source>
</reference>
<evidence type="ECO:0000313" key="2">
    <source>
        <dbReference type="EMBL" id="KAJ7653415.1"/>
    </source>
</evidence>
<organism evidence="2 3">
    <name type="scientific">Mycena rosella</name>
    <name type="common">Pink bonnet</name>
    <name type="synonym">Agaricus rosellus</name>
    <dbReference type="NCBI Taxonomy" id="1033263"/>
    <lineage>
        <taxon>Eukaryota</taxon>
        <taxon>Fungi</taxon>
        <taxon>Dikarya</taxon>
        <taxon>Basidiomycota</taxon>
        <taxon>Agaricomycotina</taxon>
        <taxon>Agaricomycetes</taxon>
        <taxon>Agaricomycetidae</taxon>
        <taxon>Agaricales</taxon>
        <taxon>Marasmiineae</taxon>
        <taxon>Mycenaceae</taxon>
        <taxon>Mycena</taxon>
    </lineage>
</organism>
<protein>
    <submittedName>
        <fullName evidence="2">Uncharacterized protein</fullName>
    </submittedName>
</protein>